<evidence type="ECO:0000313" key="2">
    <source>
        <dbReference type="Proteomes" id="UP000001611"/>
    </source>
</evidence>
<dbReference type="EMBL" id="DS572717">
    <property type="protein sequence ID" value="EGY18634.1"/>
    <property type="molecule type" value="Genomic_DNA"/>
</dbReference>
<dbReference type="GeneID" id="20710623"/>
<protein>
    <submittedName>
        <fullName evidence="1">Uncharacterized protein</fullName>
    </submittedName>
</protein>
<dbReference type="Pfam" id="PF20246">
    <property type="entry name" value="DUF6601"/>
    <property type="match status" value="1"/>
</dbReference>
<dbReference type="RefSeq" id="XP_009653757.1">
    <property type="nucleotide sequence ID" value="XM_009655462.1"/>
</dbReference>
<dbReference type="InterPro" id="IPR046536">
    <property type="entry name" value="DUF6601"/>
</dbReference>
<dbReference type="STRING" id="498257.G2XFN6"/>
<evidence type="ECO:0000313" key="1">
    <source>
        <dbReference type="EMBL" id="EGY18634.1"/>
    </source>
</evidence>
<organism evidence="1 2">
    <name type="scientific">Verticillium dahliae (strain VdLs.17 / ATCC MYA-4575 / FGSC 10137)</name>
    <name type="common">Verticillium wilt</name>
    <dbReference type="NCBI Taxonomy" id="498257"/>
    <lineage>
        <taxon>Eukaryota</taxon>
        <taxon>Fungi</taxon>
        <taxon>Dikarya</taxon>
        <taxon>Ascomycota</taxon>
        <taxon>Pezizomycotina</taxon>
        <taxon>Sordariomycetes</taxon>
        <taxon>Hypocreomycetidae</taxon>
        <taxon>Glomerellales</taxon>
        <taxon>Plectosphaerellaceae</taxon>
        <taxon>Verticillium</taxon>
    </lineage>
</organism>
<dbReference type="eggNOG" id="ENOG502R9X1">
    <property type="taxonomic scope" value="Eukaryota"/>
</dbReference>
<dbReference type="Proteomes" id="UP000001611">
    <property type="component" value="Chromosome 4"/>
</dbReference>
<name>G2XFN6_VERDV</name>
<dbReference type="AlphaFoldDB" id="G2XFN6"/>
<proteinExistence type="predicted"/>
<gene>
    <name evidence="1" type="ORF">VDAG_09160</name>
</gene>
<sequence>MTEYLPDSCSYQRQACWRPGRPHILQAVAALPPRAALLGENLRCSQRRVHLWTSNRLPMGTVGSTPSASALVKGNYLLPEEVHGRLNKIHYLWRTPFRGYMAHWNQYGSFFGDNFAWLPSSTVYVAIVLTAMQAGLATELQENTALQSALNGVTFPSWGTRRRRLRNGRVLLYVYQQLGRYEVLHKGEMGKGQDVGLRLSKTTELSWTLAGHVLLPSSRLARFIVRSGVQQSLEASTREVSSEGVSPI</sequence>
<accession>G2XFN6</accession>
<dbReference type="KEGG" id="vda:VDAG_09160"/>
<dbReference type="OrthoDB" id="5086500at2759"/>
<dbReference type="InParanoid" id="G2XFN6"/>
<keyword evidence="2" id="KW-1185">Reference proteome</keyword>
<reference evidence="1 2" key="1">
    <citation type="submission" date="2008-03" db="EMBL/GenBank/DDBJ databases">
        <title>The Genome Sequence of Verticillium dahliae VdLs.17.</title>
        <authorList>
            <consortium name="The Broad Institute Genome Sequencing Platform"/>
            <person name="Ma L.-J.J."/>
            <person name="Klosterman S.J."/>
            <person name="Subbarao K."/>
            <person name="Dobinson K."/>
            <person name="Veronese P."/>
            <person name="Kang S."/>
            <person name="Gold S.E."/>
            <person name="Young S."/>
            <person name="Jaffe D."/>
            <person name="Gnerre S."/>
            <person name="Berlin A."/>
            <person name="Heiman D."/>
            <person name="Hepburn T."/>
            <person name="Sykes S."/>
            <person name="Alvarado L."/>
            <person name="Kodira C.D."/>
            <person name="Lander E."/>
            <person name="Galagan J."/>
            <person name="Nusbaum C."/>
            <person name="Birren B."/>
        </authorList>
    </citation>
    <scope>NUCLEOTIDE SEQUENCE [LARGE SCALE GENOMIC DNA]</scope>
    <source>
        <strain evidence="2">VdLs.17 / ATCC MYA-4575 / FGSC 10137</strain>
    </source>
</reference>
<dbReference type="HOGENOM" id="CLU_1120838_0_0_1"/>